<dbReference type="InterPro" id="IPR012337">
    <property type="entry name" value="RNaseH-like_sf"/>
</dbReference>
<evidence type="ECO:0000313" key="2">
    <source>
        <dbReference type="Ensembl" id="ENSOSIP00000018920.1"/>
    </source>
</evidence>
<dbReference type="AlphaFoldDB" id="A0A8C8DNX3"/>
<dbReference type="Ensembl" id="ENSOSIT00000019987.1">
    <property type="protein sequence ID" value="ENSOSIP00000018920.1"/>
    <property type="gene ID" value="ENSOSIG00000010224.1"/>
</dbReference>
<dbReference type="InterPro" id="IPR040647">
    <property type="entry name" value="SPIN-DOC_Znf-C2H2"/>
</dbReference>
<keyword evidence="3" id="KW-1185">Reference proteome</keyword>
<dbReference type="SUPFAM" id="SSF53098">
    <property type="entry name" value="Ribonuclease H-like"/>
    <property type="match status" value="1"/>
</dbReference>
<dbReference type="PANTHER" id="PTHR45913">
    <property type="entry name" value="EPM2A-INTERACTING PROTEIN 1"/>
    <property type="match status" value="1"/>
</dbReference>
<name>A0A8C8DNX3_9TELE</name>
<proteinExistence type="predicted"/>
<organism evidence="2 3">
    <name type="scientific">Oryzias sinensis</name>
    <name type="common">Chinese medaka</name>
    <dbReference type="NCBI Taxonomy" id="183150"/>
    <lineage>
        <taxon>Eukaryota</taxon>
        <taxon>Metazoa</taxon>
        <taxon>Chordata</taxon>
        <taxon>Craniata</taxon>
        <taxon>Vertebrata</taxon>
        <taxon>Euteleostomi</taxon>
        <taxon>Actinopterygii</taxon>
        <taxon>Neopterygii</taxon>
        <taxon>Teleostei</taxon>
        <taxon>Neoteleostei</taxon>
        <taxon>Acanthomorphata</taxon>
        <taxon>Ovalentaria</taxon>
        <taxon>Atherinomorphae</taxon>
        <taxon>Beloniformes</taxon>
        <taxon>Adrianichthyidae</taxon>
        <taxon>Oryziinae</taxon>
        <taxon>Oryzias</taxon>
    </lineage>
</organism>
<dbReference type="Proteomes" id="UP000694383">
    <property type="component" value="Unplaced"/>
</dbReference>
<reference evidence="2" key="2">
    <citation type="submission" date="2025-09" db="UniProtKB">
        <authorList>
            <consortium name="Ensembl"/>
        </authorList>
    </citation>
    <scope>IDENTIFICATION</scope>
</reference>
<feature type="domain" description="SPIN-DOC-like zinc-finger" evidence="1">
    <location>
        <begin position="20"/>
        <end position="75"/>
    </location>
</feature>
<dbReference type="PANTHER" id="PTHR45913:SF21">
    <property type="entry name" value="DUF4371 DOMAIN-CONTAINING PROTEIN"/>
    <property type="match status" value="1"/>
</dbReference>
<accession>A0A8C8DNX3</accession>
<dbReference type="GeneTree" id="ENSGT00940000163096"/>
<evidence type="ECO:0000259" key="1">
    <source>
        <dbReference type="Pfam" id="PF18658"/>
    </source>
</evidence>
<sequence length="606" mass="68955">MAKRLGKRKIDSECRVFNPRWTNEYFFIQHKEKAVCLICQETVAVFKEYNMRRHFESRHKDKYDNLQGQIRAEKLSKLKSGLLAQQTAFVHQSQVNQSSLRTSFRVAQLIASCGKAFTEGEFVKKCLNVVAEEMCPEKTDVFNALCLSASTITRRVEEIGSNVYAQLQQKTKEFEFFSLALDESTDVQDTAQLLIFIRGVSANFEFCEELAALKSLKGNTTGEDIFNNVCQTMEELDLDWAKLASITTDGAPSMVGASRGLIGRMNAEMEKRGLSAPLPVHCLIHLQALCCKVLKWDSVMQVVVSCINFIRANGLKHRQFQQFLSELGSAQGDVLYHTEVRWLSRGRVLRRFYELLPEINAFLCSKGKTVPELIEPEWKWHLAFLTDVTEMLNGLNLQLQGQGKLICDMYYHIKAFEVKLALLIGQVKKHNFANLPATQNFSAENPAAPFPAEKCVEALEMLKAEFSVRFSQLHVHAKEIRLFQNPFLANIDEAQPSCQFELADLQNCDVLKDAFKPNTLIDFYAALPNDTYPNIKKNAMKMFTLFGSTYICEQTFSRMKLLKSPLRSRLTDEHLHQCLRLAVTTMEPDIQLLTSQMQAHSSTSCL</sequence>
<evidence type="ECO:0000313" key="3">
    <source>
        <dbReference type="Proteomes" id="UP000694383"/>
    </source>
</evidence>
<protein>
    <recommendedName>
        <fullName evidence="1">SPIN-DOC-like zinc-finger domain-containing protein</fullName>
    </recommendedName>
</protein>
<reference evidence="2" key="1">
    <citation type="submission" date="2025-08" db="UniProtKB">
        <authorList>
            <consortium name="Ensembl"/>
        </authorList>
    </citation>
    <scope>IDENTIFICATION</scope>
</reference>
<dbReference type="Pfam" id="PF18658">
    <property type="entry name" value="zf-C2H2_12"/>
    <property type="match status" value="1"/>
</dbReference>